<evidence type="ECO:0000313" key="1">
    <source>
        <dbReference type="EMBL" id="CDM88187.1"/>
    </source>
</evidence>
<protein>
    <submittedName>
        <fullName evidence="1">Putative phage protein</fullName>
    </submittedName>
</protein>
<name>A0A0B6X331_XENBV</name>
<dbReference type="Proteomes" id="UP000032930">
    <property type="component" value="Chromosome"/>
</dbReference>
<evidence type="ECO:0000313" key="2">
    <source>
        <dbReference type="Proteomes" id="UP000032930"/>
    </source>
</evidence>
<dbReference type="RefSeq" id="WP_046335965.1">
    <property type="nucleotide sequence ID" value="NZ_CAWMEF010000001.1"/>
</dbReference>
<organism evidence="1 2">
    <name type="scientific">Xenorhabdus bovienii</name>
    <name type="common">Xenorhabdus nematophila subsp. bovienii</name>
    <dbReference type="NCBI Taxonomy" id="40576"/>
    <lineage>
        <taxon>Bacteria</taxon>
        <taxon>Pseudomonadati</taxon>
        <taxon>Pseudomonadota</taxon>
        <taxon>Gammaproteobacteria</taxon>
        <taxon>Enterobacterales</taxon>
        <taxon>Morganellaceae</taxon>
        <taxon>Xenorhabdus</taxon>
    </lineage>
</organism>
<dbReference type="EMBL" id="FO818637">
    <property type="protein sequence ID" value="CDM88187.1"/>
    <property type="molecule type" value="Genomic_DNA"/>
</dbReference>
<accession>A0A0B6X331</accession>
<sequence>MRMPTHEFLCWRVAEAYCYHLMKINQSLVYRHLFGDIQVNQHFIAGLLDGRLNEKLSSSSQALFYDRLLEPYEKKPSERVVFIGGVAPELSKRGKRYMNAFLHEFGIMLMDIGIRETSGFYRLPTDEEMNLKKVRV</sequence>
<reference evidence="1 2" key="1">
    <citation type="submission" date="2014-02" db="EMBL/GenBank/DDBJ databases">
        <authorList>
            <person name="Genoscope - CEA"/>
        </authorList>
    </citation>
    <scope>NUCLEOTIDE SEQUENCE [LARGE SCALE GENOMIC DNA]</scope>
    <source>
        <strain evidence="1 2">CS03</strain>
    </source>
</reference>
<proteinExistence type="predicted"/>
<gene>
    <name evidence="1" type="ORF">XBW1_0830</name>
</gene>
<dbReference type="KEGG" id="xbv:XBW1_0830"/>
<dbReference type="AlphaFoldDB" id="A0A0B6X331"/>